<dbReference type="CDD" id="cd00882">
    <property type="entry name" value="Ras_like_GTPase"/>
    <property type="match status" value="1"/>
</dbReference>
<proteinExistence type="predicted"/>
<accession>A0A0C2YF06</accession>
<evidence type="ECO:0000313" key="3">
    <source>
        <dbReference type="EMBL" id="KIM39587.1"/>
    </source>
</evidence>
<feature type="coiled-coil region" evidence="1">
    <location>
        <begin position="271"/>
        <end position="298"/>
    </location>
</feature>
<dbReference type="AlphaFoldDB" id="A0A0C2YF06"/>
<dbReference type="Gene3D" id="3.40.50.300">
    <property type="entry name" value="P-loop containing nucleotide triphosphate hydrolases"/>
    <property type="match status" value="1"/>
</dbReference>
<dbReference type="SUPFAM" id="SSF52540">
    <property type="entry name" value="P-loop containing nucleoside triphosphate hydrolases"/>
    <property type="match status" value="1"/>
</dbReference>
<keyword evidence="1" id="KW-0175">Coiled coil</keyword>
<feature type="domain" description="G" evidence="2">
    <location>
        <begin position="23"/>
        <end position="123"/>
    </location>
</feature>
<dbReference type="EMBL" id="KN831785">
    <property type="protein sequence ID" value="KIM39587.1"/>
    <property type="molecule type" value="Genomic_DNA"/>
</dbReference>
<dbReference type="Proteomes" id="UP000053424">
    <property type="component" value="Unassembled WGS sequence"/>
</dbReference>
<evidence type="ECO:0000313" key="4">
    <source>
        <dbReference type="Proteomes" id="UP000053424"/>
    </source>
</evidence>
<organism evidence="3 4">
    <name type="scientific">Hebeloma cylindrosporum</name>
    <dbReference type="NCBI Taxonomy" id="76867"/>
    <lineage>
        <taxon>Eukaryota</taxon>
        <taxon>Fungi</taxon>
        <taxon>Dikarya</taxon>
        <taxon>Basidiomycota</taxon>
        <taxon>Agaricomycotina</taxon>
        <taxon>Agaricomycetes</taxon>
        <taxon>Agaricomycetidae</taxon>
        <taxon>Agaricales</taxon>
        <taxon>Agaricineae</taxon>
        <taxon>Hymenogastraceae</taxon>
        <taxon>Hebeloma</taxon>
    </lineage>
</organism>
<dbReference type="OrthoDB" id="8954335at2759"/>
<dbReference type="GO" id="GO:0005525">
    <property type="term" value="F:GTP binding"/>
    <property type="evidence" value="ECO:0007669"/>
    <property type="project" value="InterPro"/>
</dbReference>
<name>A0A0C2YF06_HEBCY</name>
<gene>
    <name evidence="3" type="ORF">M413DRAFT_74849</name>
</gene>
<dbReference type="Pfam" id="PF01926">
    <property type="entry name" value="MMR_HSR1"/>
    <property type="match status" value="1"/>
</dbReference>
<evidence type="ECO:0000256" key="1">
    <source>
        <dbReference type="SAM" id="Coils"/>
    </source>
</evidence>
<reference evidence="4" key="2">
    <citation type="submission" date="2015-01" db="EMBL/GenBank/DDBJ databases">
        <title>Evolutionary Origins and Diversification of the Mycorrhizal Mutualists.</title>
        <authorList>
            <consortium name="DOE Joint Genome Institute"/>
            <consortium name="Mycorrhizal Genomics Consortium"/>
            <person name="Kohler A."/>
            <person name="Kuo A."/>
            <person name="Nagy L.G."/>
            <person name="Floudas D."/>
            <person name="Copeland A."/>
            <person name="Barry K.W."/>
            <person name="Cichocki N."/>
            <person name="Veneault-Fourrey C."/>
            <person name="LaButti K."/>
            <person name="Lindquist E.A."/>
            <person name="Lipzen A."/>
            <person name="Lundell T."/>
            <person name="Morin E."/>
            <person name="Murat C."/>
            <person name="Riley R."/>
            <person name="Ohm R."/>
            <person name="Sun H."/>
            <person name="Tunlid A."/>
            <person name="Henrissat B."/>
            <person name="Grigoriev I.V."/>
            <person name="Hibbett D.S."/>
            <person name="Martin F."/>
        </authorList>
    </citation>
    <scope>NUCLEOTIDE SEQUENCE [LARGE SCALE GENOMIC DNA]</scope>
    <source>
        <strain evidence="4">h7</strain>
    </source>
</reference>
<evidence type="ECO:0000259" key="2">
    <source>
        <dbReference type="Pfam" id="PF01926"/>
    </source>
</evidence>
<dbReference type="HOGENOM" id="CLU_018003_0_0_1"/>
<protein>
    <recommendedName>
        <fullName evidence="2">G domain-containing protein</fullName>
    </recommendedName>
</protein>
<keyword evidence="4" id="KW-1185">Reference proteome</keyword>
<dbReference type="InterPro" id="IPR006073">
    <property type="entry name" value="GTP-bd"/>
</dbReference>
<dbReference type="InterPro" id="IPR027417">
    <property type="entry name" value="P-loop_NTPase"/>
</dbReference>
<sequence>MRSGNSKDNPLKDGKRTDIVIPVMGPTGAGKSTYINYVLNDNKLVVGHSVNSSTTDICPVIIDHIPDFPGLKGRRLILMDTPGFDDTFVDDVEILKRIANWLAASYRKHMPIGGVLYLHDISLKRFTGTARRNLEMFRHLCGDDALEKVVFVTTSWQMDATDEREVQSIDDRERRELQLTSTHWKPTIDAGAEVRRFLGNKDSAWEILNIFLRRADHRPVDIDHLLIQQEMVDDRLLVPDTEAGKALLFALQQTLLVHNNIQAATARGDRDPEAEAELDEARARMHMLEEQIQSLKGSLPQRLLKWLRMSVRGI</sequence>
<reference evidence="3 4" key="1">
    <citation type="submission" date="2014-04" db="EMBL/GenBank/DDBJ databases">
        <authorList>
            <consortium name="DOE Joint Genome Institute"/>
            <person name="Kuo A."/>
            <person name="Gay G."/>
            <person name="Dore J."/>
            <person name="Kohler A."/>
            <person name="Nagy L.G."/>
            <person name="Floudas D."/>
            <person name="Copeland A."/>
            <person name="Barry K.W."/>
            <person name="Cichocki N."/>
            <person name="Veneault-Fourrey C."/>
            <person name="LaButti K."/>
            <person name="Lindquist E.A."/>
            <person name="Lipzen A."/>
            <person name="Lundell T."/>
            <person name="Morin E."/>
            <person name="Murat C."/>
            <person name="Sun H."/>
            <person name="Tunlid A."/>
            <person name="Henrissat B."/>
            <person name="Grigoriev I.V."/>
            <person name="Hibbett D.S."/>
            <person name="Martin F."/>
            <person name="Nordberg H.P."/>
            <person name="Cantor M.N."/>
            <person name="Hua S.X."/>
        </authorList>
    </citation>
    <scope>NUCLEOTIDE SEQUENCE [LARGE SCALE GENOMIC DNA]</scope>
    <source>
        <strain evidence="4">h7</strain>
    </source>
</reference>